<protein>
    <submittedName>
        <fullName evidence="1">Uncharacterized protein</fullName>
    </submittedName>
</protein>
<name>A0AAV7DT94_ARIFI</name>
<keyword evidence="2" id="KW-1185">Reference proteome</keyword>
<sequence length="120" mass="13357">MNEGSCCRKVKTPVYSTLSFNDPSSMICNHLSTLVEKVKQVQSMVNAVIFPKQASHVSAAMAVASMTTLLQEIVGSTTAQQEILAPKKTIKDAHWRKYNITTKEKTFTYVSRLPPLRVLL</sequence>
<evidence type="ECO:0000313" key="1">
    <source>
        <dbReference type="EMBL" id="KAG9439744.1"/>
    </source>
</evidence>
<dbReference type="Proteomes" id="UP000825729">
    <property type="component" value="Unassembled WGS sequence"/>
</dbReference>
<reference evidence="1 2" key="1">
    <citation type="submission" date="2021-07" db="EMBL/GenBank/DDBJ databases">
        <title>The Aristolochia fimbriata genome: insights into angiosperm evolution, floral development and chemical biosynthesis.</title>
        <authorList>
            <person name="Jiao Y."/>
        </authorList>
    </citation>
    <scope>NUCLEOTIDE SEQUENCE [LARGE SCALE GENOMIC DNA]</scope>
    <source>
        <strain evidence="1">IBCAS-2021</strain>
        <tissue evidence="1">Leaf</tissue>
    </source>
</reference>
<evidence type="ECO:0000313" key="2">
    <source>
        <dbReference type="Proteomes" id="UP000825729"/>
    </source>
</evidence>
<gene>
    <name evidence="1" type="ORF">H6P81_019909</name>
</gene>
<proteinExistence type="predicted"/>
<organism evidence="1 2">
    <name type="scientific">Aristolochia fimbriata</name>
    <name type="common">White veined hardy Dutchman's pipe vine</name>
    <dbReference type="NCBI Taxonomy" id="158543"/>
    <lineage>
        <taxon>Eukaryota</taxon>
        <taxon>Viridiplantae</taxon>
        <taxon>Streptophyta</taxon>
        <taxon>Embryophyta</taxon>
        <taxon>Tracheophyta</taxon>
        <taxon>Spermatophyta</taxon>
        <taxon>Magnoliopsida</taxon>
        <taxon>Magnoliidae</taxon>
        <taxon>Piperales</taxon>
        <taxon>Aristolochiaceae</taxon>
        <taxon>Aristolochia</taxon>
    </lineage>
</organism>
<accession>A0AAV7DT94</accession>
<comment type="caution">
    <text evidence="1">The sequence shown here is derived from an EMBL/GenBank/DDBJ whole genome shotgun (WGS) entry which is preliminary data.</text>
</comment>
<dbReference type="AlphaFoldDB" id="A0AAV7DT94"/>
<dbReference type="EMBL" id="JAINDJ010000008">
    <property type="protein sequence ID" value="KAG9439744.1"/>
    <property type="molecule type" value="Genomic_DNA"/>
</dbReference>